<reference evidence="6" key="1">
    <citation type="submission" date="2023-10" db="EMBL/GenBank/DDBJ databases">
        <authorList>
            <person name="Domelevo Entfellner J.-B."/>
        </authorList>
    </citation>
    <scope>NUCLEOTIDE SEQUENCE</scope>
</reference>
<dbReference type="GO" id="GO:0009691">
    <property type="term" value="P:cytokinin biosynthetic process"/>
    <property type="evidence" value="ECO:0007669"/>
    <property type="project" value="UniProtKB-KW"/>
</dbReference>
<evidence type="ECO:0000256" key="3">
    <source>
        <dbReference type="ARBA" id="ARBA00022712"/>
    </source>
</evidence>
<dbReference type="PANTHER" id="PTHR11088:SF60">
    <property type="entry name" value="TRNA DIMETHYLALLYLTRANSFERASE"/>
    <property type="match status" value="1"/>
</dbReference>
<gene>
    <name evidence="6" type="ORF">AYBTSS11_LOCUS17198</name>
</gene>
<keyword evidence="4" id="KW-0547">Nucleotide-binding</keyword>
<protein>
    <submittedName>
        <fullName evidence="6">Uncharacterized protein</fullName>
    </submittedName>
</protein>
<dbReference type="InterPro" id="IPR027417">
    <property type="entry name" value="P-loop_NTPase"/>
</dbReference>
<accession>A0AA86SG75</accession>
<evidence type="ECO:0000313" key="6">
    <source>
        <dbReference type="EMBL" id="CAJ1957435.1"/>
    </source>
</evidence>
<dbReference type="EMBL" id="OY731402">
    <property type="protein sequence ID" value="CAJ1957435.1"/>
    <property type="molecule type" value="Genomic_DNA"/>
</dbReference>
<dbReference type="Gramene" id="rna-AYBTSS11_LOCUS17198">
    <property type="protein sequence ID" value="CAJ1957435.1"/>
    <property type="gene ID" value="gene-AYBTSS11_LOCUS17198"/>
</dbReference>
<dbReference type="AlphaFoldDB" id="A0AA86SG75"/>
<organism evidence="6 7">
    <name type="scientific">Sphenostylis stenocarpa</name>
    <dbReference type="NCBI Taxonomy" id="92480"/>
    <lineage>
        <taxon>Eukaryota</taxon>
        <taxon>Viridiplantae</taxon>
        <taxon>Streptophyta</taxon>
        <taxon>Embryophyta</taxon>
        <taxon>Tracheophyta</taxon>
        <taxon>Spermatophyta</taxon>
        <taxon>Magnoliopsida</taxon>
        <taxon>eudicotyledons</taxon>
        <taxon>Gunneridae</taxon>
        <taxon>Pentapetalae</taxon>
        <taxon>rosids</taxon>
        <taxon>fabids</taxon>
        <taxon>Fabales</taxon>
        <taxon>Fabaceae</taxon>
        <taxon>Papilionoideae</taxon>
        <taxon>50 kb inversion clade</taxon>
        <taxon>NPAAA clade</taxon>
        <taxon>indigoferoid/millettioid clade</taxon>
        <taxon>Phaseoleae</taxon>
        <taxon>Sphenostylis</taxon>
    </lineage>
</organism>
<dbReference type="InterPro" id="IPR039657">
    <property type="entry name" value="Dimethylallyltransferase"/>
</dbReference>
<dbReference type="Gene3D" id="3.40.50.300">
    <property type="entry name" value="P-loop containing nucleotide triphosphate hydrolases"/>
    <property type="match status" value="1"/>
</dbReference>
<evidence type="ECO:0000256" key="4">
    <source>
        <dbReference type="ARBA" id="ARBA00022741"/>
    </source>
</evidence>
<keyword evidence="5" id="KW-0067">ATP-binding</keyword>
<name>A0AA86SG75_9FABA</name>
<dbReference type="Pfam" id="PF01715">
    <property type="entry name" value="IPPT"/>
    <property type="match status" value="1"/>
</dbReference>
<evidence type="ECO:0000256" key="2">
    <source>
        <dbReference type="ARBA" id="ARBA00022679"/>
    </source>
</evidence>
<comment type="similarity">
    <text evidence="1">Belongs to the IPP transferase family.</text>
</comment>
<evidence type="ECO:0000256" key="5">
    <source>
        <dbReference type="ARBA" id="ARBA00022840"/>
    </source>
</evidence>
<evidence type="ECO:0000313" key="7">
    <source>
        <dbReference type="Proteomes" id="UP001189624"/>
    </source>
</evidence>
<evidence type="ECO:0000256" key="1">
    <source>
        <dbReference type="ARBA" id="ARBA00005842"/>
    </source>
</evidence>
<sequence>MLSLTSLASIVPQVYRGLDVESAKPSPNEKKGGTASSHLVDILHPSEDYSVGQFFEEARQATRCILDNGRVPVVFGGNGLYLRWNEDWDATVQLVVKVGDPKAQFLAVNDWYQLRCSLEIIKSSGPPPSAFRVPYDSFREQGEYGVAEGSESSDMNTYGDAMEETILSELDYEFICFFLSSHGLDLYKSIDYQCEDMLLGTS</sequence>
<dbReference type="Proteomes" id="UP001189624">
    <property type="component" value="Chromosome 5"/>
</dbReference>
<keyword evidence="2" id="KW-0808">Transferase</keyword>
<keyword evidence="7" id="KW-1185">Reference proteome</keyword>
<keyword evidence="3" id="KW-0203">Cytokinin biosynthesis</keyword>
<dbReference type="GO" id="GO:0006400">
    <property type="term" value="P:tRNA modification"/>
    <property type="evidence" value="ECO:0007669"/>
    <property type="project" value="TreeGrafter"/>
</dbReference>
<dbReference type="PANTHER" id="PTHR11088">
    <property type="entry name" value="TRNA DIMETHYLALLYLTRANSFERASE"/>
    <property type="match status" value="1"/>
</dbReference>
<proteinExistence type="inferred from homology"/>
<dbReference type="GO" id="GO:0052381">
    <property type="term" value="F:tRNA dimethylallyltransferase activity"/>
    <property type="evidence" value="ECO:0007669"/>
    <property type="project" value="TreeGrafter"/>
</dbReference>
<dbReference type="GO" id="GO:0005524">
    <property type="term" value="F:ATP binding"/>
    <property type="evidence" value="ECO:0007669"/>
    <property type="project" value="UniProtKB-KW"/>
</dbReference>